<evidence type="ECO:0000256" key="1">
    <source>
        <dbReference type="ARBA" id="ARBA00022676"/>
    </source>
</evidence>
<dbReference type="SUPFAM" id="SSF53756">
    <property type="entry name" value="UDP-Glycosyltransferase/glycogen phosphorylase"/>
    <property type="match status" value="1"/>
</dbReference>
<dbReference type="InterPro" id="IPR028098">
    <property type="entry name" value="Glyco_trans_4-like_N"/>
</dbReference>
<dbReference type="RefSeq" id="WP_131819256.1">
    <property type="nucleotide sequence ID" value="NZ_FOZG01000002.1"/>
</dbReference>
<keyword evidence="2 4" id="KW-0808">Transferase</keyword>
<dbReference type="PANTHER" id="PTHR12526:SF510">
    <property type="entry name" value="D-INOSITOL 3-PHOSPHATE GLYCOSYLTRANSFERASE"/>
    <property type="match status" value="1"/>
</dbReference>
<feature type="domain" description="Glycosyltransferase subfamily 4-like N-terminal" evidence="3">
    <location>
        <begin position="14"/>
        <end position="175"/>
    </location>
</feature>
<organism evidence="4 5">
    <name type="scientific">Sphingomonas jatrophae</name>
    <dbReference type="NCBI Taxonomy" id="1166337"/>
    <lineage>
        <taxon>Bacteria</taxon>
        <taxon>Pseudomonadati</taxon>
        <taxon>Pseudomonadota</taxon>
        <taxon>Alphaproteobacteria</taxon>
        <taxon>Sphingomonadales</taxon>
        <taxon>Sphingomonadaceae</taxon>
        <taxon>Sphingomonas</taxon>
    </lineage>
</organism>
<name>A0A1I6L630_9SPHN</name>
<evidence type="ECO:0000313" key="4">
    <source>
        <dbReference type="EMBL" id="SFR98919.1"/>
    </source>
</evidence>
<dbReference type="Pfam" id="PF13439">
    <property type="entry name" value="Glyco_transf_4"/>
    <property type="match status" value="1"/>
</dbReference>
<dbReference type="PANTHER" id="PTHR12526">
    <property type="entry name" value="GLYCOSYLTRANSFERASE"/>
    <property type="match status" value="1"/>
</dbReference>
<dbReference type="OrthoDB" id="9790710at2"/>
<dbReference type="EMBL" id="FOZG01000002">
    <property type="protein sequence ID" value="SFR98919.1"/>
    <property type="molecule type" value="Genomic_DNA"/>
</dbReference>
<proteinExistence type="predicted"/>
<reference evidence="4 5" key="1">
    <citation type="submission" date="2016-10" db="EMBL/GenBank/DDBJ databases">
        <authorList>
            <person name="de Groot N.N."/>
        </authorList>
    </citation>
    <scope>NUCLEOTIDE SEQUENCE [LARGE SCALE GENOMIC DNA]</scope>
    <source>
        <strain evidence="4 5">S5-249</strain>
    </source>
</reference>
<dbReference type="GO" id="GO:0016757">
    <property type="term" value="F:glycosyltransferase activity"/>
    <property type="evidence" value="ECO:0007669"/>
    <property type="project" value="UniProtKB-KW"/>
</dbReference>
<protein>
    <submittedName>
        <fullName evidence="4">Glycosyltransferase involved in cell wall bisynthesis</fullName>
    </submittedName>
</protein>
<keyword evidence="5" id="KW-1185">Reference proteome</keyword>
<keyword evidence="1" id="KW-0328">Glycosyltransferase</keyword>
<gene>
    <name evidence="4" type="ORF">SAMN05192580_2348</name>
</gene>
<evidence type="ECO:0000313" key="5">
    <source>
        <dbReference type="Proteomes" id="UP000198824"/>
    </source>
</evidence>
<dbReference type="STRING" id="1166337.SAMN05192580_2348"/>
<dbReference type="Proteomes" id="UP000198824">
    <property type="component" value="Unassembled WGS sequence"/>
</dbReference>
<dbReference type="Pfam" id="PF13692">
    <property type="entry name" value="Glyco_trans_1_4"/>
    <property type="match status" value="1"/>
</dbReference>
<dbReference type="Gene3D" id="3.40.50.2000">
    <property type="entry name" value="Glycogen Phosphorylase B"/>
    <property type="match status" value="2"/>
</dbReference>
<dbReference type="AlphaFoldDB" id="A0A1I6L630"/>
<dbReference type="CDD" id="cd03801">
    <property type="entry name" value="GT4_PimA-like"/>
    <property type="match status" value="1"/>
</dbReference>
<evidence type="ECO:0000259" key="3">
    <source>
        <dbReference type="Pfam" id="PF13439"/>
    </source>
</evidence>
<evidence type="ECO:0000256" key="2">
    <source>
        <dbReference type="ARBA" id="ARBA00022679"/>
    </source>
</evidence>
<sequence length="380" mass="39724">MSRILLLAPELHGIGGVERLVAGLSRLLAVTHEVHVASFDAPGTVPGVPLSVPYHALGGGAARPLPLRALTYAGQVRRLRAIERRLRIDVTISNLWRADLISALAGRDVRRVALAHINVVGNPTNRLMLRLRPIVAAAYRRLDRVVGVSAALAAELARLYRLRPERVSAIPNFVSVPPGLAYAPKQAGRLVWCGRMVPEKSLPALVGIVARLAAAGRAISLDVVGDGPDRAAAERAAAAQPGAIRFHGMLADPLPLIAQAAALALPSHSEGLPMVLLEALALGTPVVAADAGGGGVHHALGARTPHDPERMAGEAVPAGLLLPIPRDDARCGVWAGALDDLLTDRARLERMGAAARQLAAAHTPEAVGARWNGLIAELVA</sequence>
<accession>A0A1I6L630</accession>